<dbReference type="Gene3D" id="3.40.50.2300">
    <property type="match status" value="1"/>
</dbReference>
<feature type="domain" description="EAL" evidence="3">
    <location>
        <begin position="129"/>
        <end position="389"/>
    </location>
</feature>
<accession>A0A2W5R336</accession>
<dbReference type="AlphaFoldDB" id="A0A2W5R336"/>
<evidence type="ECO:0000313" key="4">
    <source>
        <dbReference type="EMBL" id="PZQ84006.1"/>
    </source>
</evidence>
<dbReference type="InterPro" id="IPR001633">
    <property type="entry name" value="EAL_dom"/>
</dbReference>
<feature type="domain" description="Response regulatory" evidence="2">
    <location>
        <begin position="5"/>
        <end position="124"/>
    </location>
</feature>
<dbReference type="Pfam" id="PF00072">
    <property type="entry name" value="Response_reg"/>
    <property type="match status" value="1"/>
</dbReference>
<dbReference type="GO" id="GO:0000160">
    <property type="term" value="P:phosphorelay signal transduction system"/>
    <property type="evidence" value="ECO:0007669"/>
    <property type="project" value="InterPro"/>
</dbReference>
<dbReference type="SUPFAM" id="SSF141868">
    <property type="entry name" value="EAL domain-like"/>
    <property type="match status" value="1"/>
</dbReference>
<feature type="modified residue" description="4-aspartylphosphate" evidence="1">
    <location>
        <position position="54"/>
    </location>
</feature>
<evidence type="ECO:0000259" key="2">
    <source>
        <dbReference type="PROSITE" id="PS50110"/>
    </source>
</evidence>
<dbReference type="InterPro" id="IPR035919">
    <property type="entry name" value="EAL_sf"/>
</dbReference>
<dbReference type="Pfam" id="PF00563">
    <property type="entry name" value="EAL"/>
    <property type="match status" value="1"/>
</dbReference>
<dbReference type="InterPro" id="IPR050706">
    <property type="entry name" value="Cyclic-di-GMP_PDE-like"/>
</dbReference>
<proteinExistence type="predicted"/>
<dbReference type="Gene3D" id="3.20.20.450">
    <property type="entry name" value="EAL domain"/>
    <property type="match status" value="1"/>
</dbReference>
<dbReference type="SMART" id="SM00052">
    <property type="entry name" value="EAL"/>
    <property type="match status" value="1"/>
</dbReference>
<reference evidence="4 5" key="1">
    <citation type="submission" date="2017-08" db="EMBL/GenBank/DDBJ databases">
        <title>Infants hospitalized years apart are colonized by the same room-sourced microbial strains.</title>
        <authorList>
            <person name="Brooks B."/>
            <person name="Olm M.R."/>
            <person name="Firek B.A."/>
            <person name="Baker R."/>
            <person name="Thomas B.C."/>
            <person name="Morowitz M.J."/>
            <person name="Banfield J.F."/>
        </authorList>
    </citation>
    <scope>NUCLEOTIDE SEQUENCE [LARGE SCALE GENOMIC DNA]</scope>
    <source>
        <strain evidence="4">S2_005_001_R2_27</strain>
    </source>
</reference>
<evidence type="ECO:0008006" key="6">
    <source>
        <dbReference type="Google" id="ProtNLM"/>
    </source>
</evidence>
<name>A0A2W5R336_ANCNO</name>
<dbReference type="InterPro" id="IPR011006">
    <property type="entry name" value="CheY-like_superfamily"/>
</dbReference>
<dbReference type="Proteomes" id="UP000248887">
    <property type="component" value="Unassembled WGS sequence"/>
</dbReference>
<dbReference type="CDD" id="cd01948">
    <property type="entry name" value="EAL"/>
    <property type="match status" value="1"/>
</dbReference>
<dbReference type="PROSITE" id="PS50883">
    <property type="entry name" value="EAL"/>
    <property type="match status" value="1"/>
</dbReference>
<dbReference type="PANTHER" id="PTHR33121:SF71">
    <property type="entry name" value="OXYGEN SENSOR PROTEIN DOSP"/>
    <property type="match status" value="1"/>
</dbReference>
<gene>
    <name evidence="4" type="ORF">DI549_05995</name>
</gene>
<evidence type="ECO:0000313" key="5">
    <source>
        <dbReference type="Proteomes" id="UP000248887"/>
    </source>
</evidence>
<evidence type="ECO:0000259" key="3">
    <source>
        <dbReference type="PROSITE" id="PS50883"/>
    </source>
</evidence>
<dbReference type="GO" id="GO:0071111">
    <property type="term" value="F:cyclic-guanylate-specific phosphodiesterase activity"/>
    <property type="evidence" value="ECO:0007669"/>
    <property type="project" value="InterPro"/>
</dbReference>
<keyword evidence="1" id="KW-0597">Phosphoprotein</keyword>
<sequence>MAEHKIFVLDDEPDIGNYISQVAKLSGFESTYFSEPGPFLAAIEAFPEACVAIDLQMPAMDGIEVLRRLAAVRFRRPILIMSGMDRKVLEAARHFARSNDLPVSDIISKPARVEELRQIFQKLHGSSHLLPTRGELAQAMAREEFQLYLQPKVRIVAGADGEASYVPCGFEGLMRWHSPTRGLVPPDVFIPLISAGRLNAEFADYLFDRALVILEGWRQSGISASLAINMSASDVEDLGLADRLWQRCAGTGIDTSKIIIEITETVAMRYPEQALDVLTRLRLRGFLLSLDDFGTGYSSLVQLQRLPFVELKIDRSLISDCVGSEHTRIIVKAIIDLGHNLGLTVVAEGVEDEATLKLLHGWSCDLGQGHFFARPLPADQATAWWLRHRLTGDCCGRAG</sequence>
<dbReference type="InterPro" id="IPR001789">
    <property type="entry name" value="Sig_transdc_resp-reg_receiver"/>
</dbReference>
<dbReference type="PROSITE" id="PS50110">
    <property type="entry name" value="RESPONSE_REGULATORY"/>
    <property type="match status" value="1"/>
</dbReference>
<protein>
    <recommendedName>
        <fullName evidence="6">Diguanylate phosphodiesterase</fullName>
    </recommendedName>
</protein>
<dbReference type="PANTHER" id="PTHR33121">
    <property type="entry name" value="CYCLIC DI-GMP PHOSPHODIESTERASE PDEF"/>
    <property type="match status" value="1"/>
</dbReference>
<comment type="caution">
    <text evidence="4">The sequence shown here is derived from an EMBL/GenBank/DDBJ whole genome shotgun (WGS) entry which is preliminary data.</text>
</comment>
<dbReference type="SUPFAM" id="SSF52172">
    <property type="entry name" value="CheY-like"/>
    <property type="match status" value="1"/>
</dbReference>
<organism evidence="4 5">
    <name type="scientific">Ancylobacter novellus</name>
    <name type="common">Thiobacillus novellus</name>
    <dbReference type="NCBI Taxonomy" id="921"/>
    <lineage>
        <taxon>Bacteria</taxon>
        <taxon>Pseudomonadati</taxon>
        <taxon>Pseudomonadota</taxon>
        <taxon>Alphaproteobacteria</taxon>
        <taxon>Hyphomicrobiales</taxon>
        <taxon>Xanthobacteraceae</taxon>
        <taxon>Ancylobacter</taxon>
    </lineage>
</organism>
<dbReference type="SMART" id="SM00448">
    <property type="entry name" value="REC"/>
    <property type="match status" value="1"/>
</dbReference>
<dbReference type="EMBL" id="QFQD01000014">
    <property type="protein sequence ID" value="PZQ84006.1"/>
    <property type="molecule type" value="Genomic_DNA"/>
</dbReference>
<evidence type="ECO:0000256" key="1">
    <source>
        <dbReference type="PROSITE-ProRule" id="PRU00169"/>
    </source>
</evidence>